<dbReference type="RefSeq" id="WP_124237760.1">
    <property type="nucleotide sequence ID" value="NZ_JBHUFI010000017.1"/>
</dbReference>
<gene>
    <name evidence="1" type="ORF">EHW97_13820</name>
</gene>
<dbReference type="OrthoDB" id="3732157at2"/>
<evidence type="ECO:0000313" key="2">
    <source>
        <dbReference type="Proteomes" id="UP000275225"/>
    </source>
</evidence>
<evidence type="ECO:0000313" key="1">
    <source>
        <dbReference type="EMBL" id="RQN02328.1"/>
    </source>
</evidence>
<protein>
    <submittedName>
        <fullName evidence="1">Heme-binding protein</fullName>
    </submittedName>
</protein>
<dbReference type="Pfam" id="PF03928">
    <property type="entry name" value="HbpS-like"/>
    <property type="match status" value="1"/>
</dbReference>
<proteinExistence type="predicted"/>
<comment type="caution">
    <text evidence="1">The sequence shown here is derived from an EMBL/GenBank/DDBJ whole genome shotgun (WGS) entry which is preliminary data.</text>
</comment>
<dbReference type="Proteomes" id="UP000275225">
    <property type="component" value="Unassembled WGS sequence"/>
</dbReference>
<dbReference type="PANTHER" id="PTHR34309:SF1">
    <property type="entry name" value="PROTEIN GLCG"/>
    <property type="match status" value="1"/>
</dbReference>
<accession>A0A3N6WKX9</accession>
<reference evidence="1 2" key="1">
    <citation type="submission" date="2018-11" db="EMBL/GenBank/DDBJ databases">
        <authorList>
            <person name="Li F."/>
        </authorList>
    </citation>
    <scope>NUCLEOTIDE SEQUENCE [LARGE SCALE GENOMIC DNA]</scope>
    <source>
        <strain evidence="1 2">YS17T</strain>
    </source>
</reference>
<dbReference type="EMBL" id="RQJX01000022">
    <property type="protein sequence ID" value="RQN02328.1"/>
    <property type="molecule type" value="Genomic_DNA"/>
</dbReference>
<name>A0A3N6WKX9_9ACTN</name>
<dbReference type="InterPro" id="IPR005624">
    <property type="entry name" value="PduO/GlcC-like"/>
</dbReference>
<sequence>MTDLTTRSHRTLDLAGAELLLDAASDEAIRNDVTQCFAVTDPSGHLIAFRRMDGAGLVSIDTAIGKARTAAHLGKASREFEELIDDGKPAMLSTPGLVPLRGGLPVIVAGEVVGALGVSGATGDIDERIAAAAITRAGAATS</sequence>
<dbReference type="InterPro" id="IPR038084">
    <property type="entry name" value="PduO/GlcC-like_sf"/>
</dbReference>
<dbReference type="PANTHER" id="PTHR34309">
    <property type="entry name" value="SLR1406 PROTEIN"/>
    <property type="match status" value="1"/>
</dbReference>
<dbReference type="Gene3D" id="3.30.450.150">
    <property type="entry name" value="Haem-degrading domain"/>
    <property type="match status" value="1"/>
</dbReference>
<organism evidence="1 2">
    <name type="scientific">Aeromicrobium camelliae</name>
    <dbReference type="NCBI Taxonomy" id="1538144"/>
    <lineage>
        <taxon>Bacteria</taxon>
        <taxon>Bacillati</taxon>
        <taxon>Actinomycetota</taxon>
        <taxon>Actinomycetes</taxon>
        <taxon>Propionibacteriales</taxon>
        <taxon>Nocardioidaceae</taxon>
        <taxon>Aeromicrobium</taxon>
    </lineage>
</organism>
<dbReference type="SUPFAM" id="SSF143744">
    <property type="entry name" value="GlcG-like"/>
    <property type="match status" value="1"/>
</dbReference>
<dbReference type="AlphaFoldDB" id="A0A3N6WKX9"/>
<dbReference type="InterPro" id="IPR052517">
    <property type="entry name" value="GlcG_carb_metab_protein"/>
</dbReference>
<keyword evidence="2" id="KW-1185">Reference proteome</keyword>